<keyword evidence="3" id="KW-1185">Reference proteome</keyword>
<keyword evidence="1" id="KW-1133">Transmembrane helix</keyword>
<reference evidence="2 3" key="1">
    <citation type="submission" date="2023-08" db="EMBL/GenBank/DDBJ databases">
        <title>A Necator americanus chromosomal reference genome.</title>
        <authorList>
            <person name="Ilik V."/>
            <person name="Petrzelkova K.J."/>
            <person name="Pardy F."/>
            <person name="Fuh T."/>
            <person name="Niatou-Singa F.S."/>
            <person name="Gouil Q."/>
            <person name="Baker L."/>
            <person name="Ritchie M.E."/>
            <person name="Jex A.R."/>
            <person name="Gazzola D."/>
            <person name="Li H."/>
            <person name="Toshio Fujiwara R."/>
            <person name="Zhan B."/>
            <person name="Aroian R.V."/>
            <person name="Pafco B."/>
            <person name="Schwarz E.M."/>
        </authorList>
    </citation>
    <scope>NUCLEOTIDE SEQUENCE [LARGE SCALE GENOMIC DNA]</scope>
    <source>
        <strain evidence="2 3">Aroian</strain>
        <tissue evidence="2">Whole animal</tissue>
    </source>
</reference>
<organism evidence="2 3">
    <name type="scientific">Necator americanus</name>
    <name type="common">Human hookworm</name>
    <dbReference type="NCBI Taxonomy" id="51031"/>
    <lineage>
        <taxon>Eukaryota</taxon>
        <taxon>Metazoa</taxon>
        <taxon>Ecdysozoa</taxon>
        <taxon>Nematoda</taxon>
        <taxon>Chromadorea</taxon>
        <taxon>Rhabditida</taxon>
        <taxon>Rhabditina</taxon>
        <taxon>Rhabditomorpha</taxon>
        <taxon>Strongyloidea</taxon>
        <taxon>Ancylostomatidae</taxon>
        <taxon>Bunostominae</taxon>
        <taxon>Necator</taxon>
    </lineage>
</organism>
<comment type="caution">
    <text evidence="2">The sequence shown here is derived from an EMBL/GenBank/DDBJ whole genome shotgun (WGS) entry which is preliminary data.</text>
</comment>
<dbReference type="EMBL" id="JAVFWL010000005">
    <property type="protein sequence ID" value="KAK6757588.1"/>
    <property type="molecule type" value="Genomic_DNA"/>
</dbReference>
<evidence type="ECO:0000313" key="3">
    <source>
        <dbReference type="Proteomes" id="UP001303046"/>
    </source>
</evidence>
<dbReference type="Proteomes" id="UP001303046">
    <property type="component" value="Unassembled WGS sequence"/>
</dbReference>
<proteinExistence type="predicted"/>
<keyword evidence="1" id="KW-0472">Membrane</keyword>
<evidence type="ECO:0000313" key="2">
    <source>
        <dbReference type="EMBL" id="KAK6757588.1"/>
    </source>
</evidence>
<name>A0ABR1E4N3_NECAM</name>
<sequence>MITENGSFFIFVHAVNNQSICNEMKVLSSVFFFKDTLFMVIDVASCCELIQKFCEVANVVKDSLPRLLVLRQLEDTKIISNQNTFDGKHCVLVSERRMSALITNLKISENICVLSTSFLKSQAELERGCCGSYKNENPHRECMKIRERYLRERRRGFVLFLYCLANYNIFQISIR</sequence>
<gene>
    <name evidence="2" type="primary">Necator_chrV.g20211</name>
    <name evidence="2" type="ORF">RB195_015419</name>
</gene>
<keyword evidence="1" id="KW-0812">Transmembrane</keyword>
<accession>A0ABR1E4N3</accession>
<protein>
    <submittedName>
        <fullName evidence="2">Uncharacterized protein</fullName>
    </submittedName>
</protein>
<evidence type="ECO:0000256" key="1">
    <source>
        <dbReference type="SAM" id="Phobius"/>
    </source>
</evidence>
<feature type="transmembrane region" description="Helical" evidence="1">
    <location>
        <begin position="156"/>
        <end position="174"/>
    </location>
</feature>